<feature type="transmembrane region" description="Helical" evidence="2">
    <location>
        <begin position="112"/>
        <end position="136"/>
    </location>
</feature>
<dbReference type="Pfam" id="PF06161">
    <property type="entry name" value="DUF975"/>
    <property type="match status" value="1"/>
</dbReference>
<dbReference type="PANTHER" id="PTHR40076">
    <property type="entry name" value="MEMBRANE PROTEIN-RELATED"/>
    <property type="match status" value="1"/>
</dbReference>
<feature type="transmembrane region" description="Helical" evidence="2">
    <location>
        <begin position="21"/>
        <end position="38"/>
    </location>
</feature>
<dbReference type="KEGG" id="lko:ABN16_02820"/>
<dbReference type="AlphaFoldDB" id="A0AAC8UU69"/>
<sequence length="252" mass="29469">MDSQDRVNLKMGAKRQVLDHYKFYVLLSILWLALWWIGDTMYTRDINLITRINEASSGWSFNSFFSFAGIFFIVASMLHVGTQLTMIDLDRATAEMDNPIQRSFALFDKGQYFLGWMFICIFIGIFTFLWSLLLFFPGIIKAYSYSQAFYIYRDAYDRGENITALEAITRSREMMNGYKSFLFIMDLSFILWFILGGITFGLAFLFVMPYYDLARAKFYNQLVWRQTENRPHVMDDADASDDEGSDESDSEL</sequence>
<feature type="region of interest" description="Disordered" evidence="1">
    <location>
        <begin position="233"/>
        <end position="252"/>
    </location>
</feature>
<dbReference type="Proteomes" id="UP000036000">
    <property type="component" value="Chromosome"/>
</dbReference>
<dbReference type="InterPro" id="IPR010380">
    <property type="entry name" value="DUF975"/>
</dbReference>
<gene>
    <name evidence="3" type="ORF">ABN16_02820</name>
</gene>
<dbReference type="EMBL" id="CP012033">
    <property type="protein sequence ID" value="AKP64031.1"/>
    <property type="molecule type" value="Genomic_DNA"/>
</dbReference>
<proteinExistence type="predicted"/>
<keyword evidence="2" id="KW-1133">Transmembrane helix</keyword>
<evidence type="ECO:0000256" key="2">
    <source>
        <dbReference type="SAM" id="Phobius"/>
    </source>
</evidence>
<feature type="compositionally biased region" description="Acidic residues" evidence="1">
    <location>
        <begin position="236"/>
        <end position="252"/>
    </location>
</feature>
<name>A0AAC8UU69_9LACO</name>
<evidence type="ECO:0000256" key="1">
    <source>
        <dbReference type="SAM" id="MobiDB-lite"/>
    </source>
</evidence>
<dbReference type="PANTHER" id="PTHR40076:SF1">
    <property type="entry name" value="MEMBRANE PROTEIN"/>
    <property type="match status" value="1"/>
</dbReference>
<keyword evidence="2" id="KW-0812">Transmembrane</keyword>
<dbReference type="RefSeq" id="WP_082153177.1">
    <property type="nucleotide sequence ID" value="NZ_CP012033.1"/>
</dbReference>
<feature type="transmembrane region" description="Helical" evidence="2">
    <location>
        <begin position="58"/>
        <end position="81"/>
    </location>
</feature>
<protein>
    <submittedName>
        <fullName evidence="3">Integral membrane protein</fullName>
    </submittedName>
</protein>
<organism evidence="3 4">
    <name type="scientific">Levilactobacillus koreensis</name>
    <dbReference type="NCBI Taxonomy" id="637971"/>
    <lineage>
        <taxon>Bacteria</taxon>
        <taxon>Bacillati</taxon>
        <taxon>Bacillota</taxon>
        <taxon>Bacilli</taxon>
        <taxon>Lactobacillales</taxon>
        <taxon>Lactobacillaceae</taxon>
        <taxon>Levilactobacillus</taxon>
    </lineage>
</organism>
<accession>A0AAC8UU69</accession>
<reference evidence="3 4" key="1">
    <citation type="submission" date="2015-07" db="EMBL/GenBank/DDBJ databases">
        <title>Lactobacillus korensis/26-25/ whole genome sequencing.</title>
        <authorList>
            <person name="Kim M.K."/>
            <person name="Im W.-T."/>
            <person name="Srinivasan S."/>
            <person name="Lee J.-J."/>
        </authorList>
    </citation>
    <scope>NUCLEOTIDE SEQUENCE [LARGE SCALE GENOMIC DNA]</scope>
    <source>
        <strain evidence="3 4">26-25</strain>
    </source>
</reference>
<evidence type="ECO:0000313" key="3">
    <source>
        <dbReference type="EMBL" id="AKP64031.1"/>
    </source>
</evidence>
<feature type="transmembrane region" description="Helical" evidence="2">
    <location>
        <begin position="181"/>
        <end position="207"/>
    </location>
</feature>
<keyword evidence="4" id="KW-1185">Reference proteome</keyword>
<keyword evidence="2" id="KW-0472">Membrane</keyword>
<evidence type="ECO:0000313" key="4">
    <source>
        <dbReference type="Proteomes" id="UP000036000"/>
    </source>
</evidence>